<reference evidence="3" key="1">
    <citation type="submission" date="2022-01" db="EMBL/GenBank/DDBJ databases">
        <title>Comparative genomics reveals a dynamic genome evolution in the ectomycorrhizal milk-cap (Lactarius) mushrooms.</title>
        <authorList>
            <consortium name="DOE Joint Genome Institute"/>
            <person name="Lebreton A."/>
            <person name="Tang N."/>
            <person name="Kuo A."/>
            <person name="LaButti K."/>
            <person name="Drula E."/>
            <person name="Barry K."/>
            <person name="Clum A."/>
            <person name="Lipzen A."/>
            <person name="Mousain D."/>
            <person name="Ng V."/>
            <person name="Wang R."/>
            <person name="Wang X."/>
            <person name="Dai Y."/>
            <person name="Henrissat B."/>
            <person name="Grigoriev I.V."/>
            <person name="Guerin-Laguette A."/>
            <person name="Yu F."/>
            <person name="Martin F.M."/>
        </authorList>
    </citation>
    <scope>NUCLEOTIDE SEQUENCE</scope>
    <source>
        <strain evidence="3">QP</strain>
    </source>
</reference>
<evidence type="ECO:0000313" key="3">
    <source>
        <dbReference type="EMBL" id="KAH8983872.1"/>
    </source>
</evidence>
<keyword evidence="4" id="KW-1185">Reference proteome</keyword>
<feature type="region of interest" description="Disordered" evidence="1">
    <location>
        <begin position="128"/>
        <end position="149"/>
    </location>
</feature>
<evidence type="ECO:0000313" key="4">
    <source>
        <dbReference type="Proteomes" id="UP001201163"/>
    </source>
</evidence>
<dbReference type="EMBL" id="JAKELL010000083">
    <property type="protein sequence ID" value="KAH8983872.1"/>
    <property type="molecule type" value="Genomic_DNA"/>
</dbReference>
<dbReference type="Proteomes" id="UP001201163">
    <property type="component" value="Unassembled WGS sequence"/>
</dbReference>
<proteinExistence type="predicted"/>
<evidence type="ECO:0000256" key="1">
    <source>
        <dbReference type="SAM" id="MobiDB-lite"/>
    </source>
</evidence>
<accession>A0AAD4LAD7</accession>
<sequence>MLSRPSRRSKYSEEDLYCRIDDCLWAFSDPRTCMKHRQRHFPVQWSCPGPCKKTDKEGKFARSETLKRHLLFRRYAACKKVVLKRLGLQSVPASGALWLAPLRDGPDRPWESPDFQLTDLKTVKERKMSVCGTTKAPSPAEKIRRRRYK</sequence>
<dbReference type="PROSITE" id="PS00028">
    <property type="entry name" value="ZINC_FINGER_C2H2_1"/>
    <property type="match status" value="1"/>
</dbReference>
<gene>
    <name evidence="3" type="ORF">EDB92DRAFT_1552316</name>
</gene>
<organism evidence="3 4">
    <name type="scientific">Lactarius akahatsu</name>
    <dbReference type="NCBI Taxonomy" id="416441"/>
    <lineage>
        <taxon>Eukaryota</taxon>
        <taxon>Fungi</taxon>
        <taxon>Dikarya</taxon>
        <taxon>Basidiomycota</taxon>
        <taxon>Agaricomycotina</taxon>
        <taxon>Agaricomycetes</taxon>
        <taxon>Russulales</taxon>
        <taxon>Russulaceae</taxon>
        <taxon>Lactarius</taxon>
    </lineage>
</organism>
<dbReference type="InterPro" id="IPR013087">
    <property type="entry name" value="Znf_C2H2_type"/>
</dbReference>
<evidence type="ECO:0000259" key="2">
    <source>
        <dbReference type="PROSITE" id="PS00028"/>
    </source>
</evidence>
<comment type="caution">
    <text evidence="3">The sequence shown here is derived from an EMBL/GenBank/DDBJ whole genome shotgun (WGS) entry which is preliminary data.</text>
</comment>
<protein>
    <recommendedName>
        <fullName evidence="2">C2H2-type domain-containing protein</fullName>
    </recommendedName>
</protein>
<name>A0AAD4LAD7_9AGAM</name>
<dbReference type="AlphaFoldDB" id="A0AAD4LAD7"/>
<feature type="domain" description="C2H2-type" evidence="2">
    <location>
        <begin position="18"/>
        <end position="40"/>
    </location>
</feature>